<evidence type="ECO:0000313" key="1">
    <source>
        <dbReference type="EMBL" id="ADW69210.1"/>
    </source>
</evidence>
<dbReference type="Gene3D" id="3.30.460.40">
    <property type="match status" value="1"/>
</dbReference>
<keyword evidence="2" id="KW-1185">Reference proteome</keyword>
<organism evidence="2">
    <name type="scientific">Granulicella tundricola (strain ATCC BAA-1859 / DSM 23138 / MP5ACTX9)</name>
    <dbReference type="NCBI Taxonomy" id="1198114"/>
    <lineage>
        <taxon>Bacteria</taxon>
        <taxon>Pseudomonadati</taxon>
        <taxon>Acidobacteriota</taxon>
        <taxon>Terriglobia</taxon>
        <taxon>Terriglobales</taxon>
        <taxon>Acidobacteriaceae</taxon>
        <taxon>Granulicella</taxon>
    </lineage>
</organism>
<proteinExistence type="predicted"/>
<protein>
    <recommendedName>
        <fullName evidence="3">Nucleotidyltransferase family protein</fullName>
    </recommendedName>
</protein>
<evidence type="ECO:0000313" key="2">
    <source>
        <dbReference type="Proteomes" id="UP000000343"/>
    </source>
</evidence>
<dbReference type="EMBL" id="CP002480">
    <property type="protein sequence ID" value="ADW69210.1"/>
    <property type="molecule type" value="Genomic_DNA"/>
</dbReference>
<dbReference type="HOGENOM" id="CLU_036186_0_0_0"/>
<dbReference type="AlphaFoldDB" id="E8X2I6"/>
<dbReference type="InterPro" id="IPR039498">
    <property type="entry name" value="NTP_transf_5"/>
</dbReference>
<dbReference type="Pfam" id="PF14907">
    <property type="entry name" value="NTP_transf_5"/>
    <property type="match status" value="1"/>
</dbReference>
<sequence length="375" mass="42385">MRAGMNCLLDVLQGKVGAQSLSDVEWEQAFELAEAEQVLPSFVSTLRRSGLPLSPSIEKRLCGAERQCAIAGFFWSAELRGLLKSFAEAAVPVLPLKGPSLALRAYGEAAFRSAKDLDLLVQRSDHAAAESILLKIGFAPNRHADDYHRQWSRGTTLVELHFDLENPLAFDFKVETAWQRASPGEFQGQPAWHFAAEDELLFLALHGVRHRFERLSHVLDLALAFRAFAPNGSLAVPRADVAPISRLLVLGAELANLLFPEEPMPIVPADNRTKRKMDTLAKSLWQDLLCEPAGQLDWQTQHRFFVETEVCIGGRYWCRIKHMRILLTRTIEADHAFANRLGLMRHWQVALLRPIRLLLRDLKQRRSKPRIRQAL</sequence>
<name>E8X2I6_GRATM</name>
<dbReference type="STRING" id="1198114.AciX9_2166"/>
<accession>E8X2I6</accession>
<reference evidence="2" key="1">
    <citation type="submission" date="2011-01" db="EMBL/GenBank/DDBJ databases">
        <title>Complete sequence of chromosome of Acidobacterium sp. MP5ACTX9.</title>
        <authorList>
            <consortium name="US DOE Joint Genome Institute"/>
            <person name="Lucas S."/>
            <person name="Copeland A."/>
            <person name="Lapidus A."/>
            <person name="Cheng J.-F."/>
            <person name="Goodwin L."/>
            <person name="Pitluck S."/>
            <person name="Teshima H."/>
            <person name="Detter J.C."/>
            <person name="Han C."/>
            <person name="Tapia R."/>
            <person name="Land M."/>
            <person name="Hauser L."/>
            <person name="Kyrpides N."/>
            <person name="Ivanova N."/>
            <person name="Ovchinnikova G."/>
            <person name="Pagani I."/>
            <person name="Rawat S.R."/>
            <person name="Mannisto M."/>
            <person name="Haggblom M.M."/>
            <person name="Woyke T."/>
        </authorList>
    </citation>
    <scope>NUCLEOTIDE SEQUENCE [LARGE SCALE GENOMIC DNA]</scope>
    <source>
        <strain evidence="2">MP5ACTX9</strain>
    </source>
</reference>
<evidence type="ECO:0008006" key="3">
    <source>
        <dbReference type="Google" id="ProtNLM"/>
    </source>
</evidence>
<dbReference type="PaxDb" id="1198114-AciX9_2166"/>
<dbReference type="Proteomes" id="UP000000343">
    <property type="component" value="Chromosome"/>
</dbReference>
<gene>
    <name evidence="1" type="ordered locus">AciX9_2166</name>
</gene>
<dbReference type="KEGG" id="acm:AciX9_2166"/>